<evidence type="ECO:0000256" key="1">
    <source>
        <dbReference type="SAM" id="Phobius"/>
    </source>
</evidence>
<gene>
    <name evidence="2" type="ORF">TCIL3000_11_5410</name>
</gene>
<reference evidence="2" key="1">
    <citation type="journal article" date="2012" name="Proc. Natl. Acad. Sci. U.S.A.">
        <title>Antigenic diversity is generated by distinct evolutionary mechanisms in African trypanosome species.</title>
        <authorList>
            <person name="Jackson A.P."/>
            <person name="Berry A."/>
            <person name="Aslett M."/>
            <person name="Allison H.C."/>
            <person name="Burton P."/>
            <person name="Vavrova-Anderson J."/>
            <person name="Brown R."/>
            <person name="Browne H."/>
            <person name="Corton N."/>
            <person name="Hauser H."/>
            <person name="Gamble J."/>
            <person name="Gilderthorp R."/>
            <person name="Marcello L."/>
            <person name="McQuillan J."/>
            <person name="Otto T.D."/>
            <person name="Quail M.A."/>
            <person name="Sanders M.J."/>
            <person name="van Tonder A."/>
            <person name="Ginger M.L."/>
            <person name="Field M.C."/>
            <person name="Barry J.D."/>
            <person name="Hertz-Fowler C."/>
            <person name="Berriman M."/>
        </authorList>
    </citation>
    <scope>NUCLEOTIDE SEQUENCE</scope>
    <source>
        <strain evidence="2">IL3000</strain>
    </source>
</reference>
<dbReference type="EMBL" id="HE575324">
    <property type="protein sequence ID" value="CCC95127.1"/>
    <property type="molecule type" value="Genomic_DNA"/>
</dbReference>
<keyword evidence="1" id="KW-0472">Membrane</keyword>
<dbReference type="AlphaFoldDB" id="G0V0F6"/>
<organism evidence="2">
    <name type="scientific">Trypanosoma congolense (strain IL3000)</name>
    <dbReference type="NCBI Taxonomy" id="1068625"/>
    <lineage>
        <taxon>Eukaryota</taxon>
        <taxon>Discoba</taxon>
        <taxon>Euglenozoa</taxon>
        <taxon>Kinetoplastea</taxon>
        <taxon>Metakinetoplastina</taxon>
        <taxon>Trypanosomatida</taxon>
        <taxon>Trypanosomatidae</taxon>
        <taxon>Trypanosoma</taxon>
        <taxon>Nannomonas</taxon>
    </lineage>
</organism>
<accession>G0V0F6</accession>
<keyword evidence="1" id="KW-0812">Transmembrane</keyword>
<protein>
    <submittedName>
        <fullName evidence="2">Uncharacterized protein</fullName>
    </submittedName>
</protein>
<evidence type="ECO:0000313" key="2">
    <source>
        <dbReference type="EMBL" id="CCC95127.1"/>
    </source>
</evidence>
<feature type="transmembrane region" description="Helical" evidence="1">
    <location>
        <begin position="12"/>
        <end position="33"/>
    </location>
</feature>
<sequence>MIIGVRLLTAHVCWCTFFFLLLSPLAMIVIFFFRPNYVNCGVVAHRAIGCLYSFLWFLEVVYARCRDPLDDTILLLLLSTNSSSVSSTLSHPHLPLLLITGIFFSAYPFICY</sequence>
<keyword evidence="1" id="KW-1133">Transmembrane helix</keyword>
<feature type="transmembrane region" description="Helical" evidence="1">
    <location>
        <begin position="93"/>
        <end position="110"/>
    </location>
</feature>
<proteinExistence type="predicted"/>
<name>G0V0F6_TRYCI</name>